<accession>A0A8S1X8V4</accession>
<comment type="caution">
    <text evidence="1">The sequence shown here is derived from an EMBL/GenBank/DDBJ whole genome shotgun (WGS) entry which is preliminary data.</text>
</comment>
<keyword evidence="2" id="KW-1185">Reference proteome</keyword>
<name>A0A8S1X8V4_PAROT</name>
<dbReference type="AlphaFoldDB" id="A0A8S1X8V4"/>
<protein>
    <submittedName>
        <fullName evidence="1">Uncharacterized protein</fullName>
    </submittedName>
</protein>
<gene>
    <name evidence="1" type="ORF">POCTA_138.1.T1140110</name>
</gene>
<proteinExistence type="predicted"/>
<evidence type="ECO:0000313" key="1">
    <source>
        <dbReference type="EMBL" id="CAD8197435.1"/>
    </source>
</evidence>
<dbReference type="EMBL" id="CAJJDP010000114">
    <property type="protein sequence ID" value="CAD8197435.1"/>
    <property type="molecule type" value="Genomic_DNA"/>
</dbReference>
<sequence length="55" mass="6713">MPQLMNQPKRMYISYRPSMKSYKFSLLLKILNYTLHYQMLKVGKMQKQILVNFLN</sequence>
<organism evidence="1 2">
    <name type="scientific">Paramecium octaurelia</name>
    <dbReference type="NCBI Taxonomy" id="43137"/>
    <lineage>
        <taxon>Eukaryota</taxon>
        <taxon>Sar</taxon>
        <taxon>Alveolata</taxon>
        <taxon>Ciliophora</taxon>
        <taxon>Intramacronucleata</taxon>
        <taxon>Oligohymenophorea</taxon>
        <taxon>Peniculida</taxon>
        <taxon>Parameciidae</taxon>
        <taxon>Paramecium</taxon>
    </lineage>
</organism>
<dbReference type="Proteomes" id="UP000683925">
    <property type="component" value="Unassembled WGS sequence"/>
</dbReference>
<reference evidence="1" key="1">
    <citation type="submission" date="2021-01" db="EMBL/GenBank/DDBJ databases">
        <authorList>
            <consortium name="Genoscope - CEA"/>
            <person name="William W."/>
        </authorList>
    </citation>
    <scope>NUCLEOTIDE SEQUENCE</scope>
</reference>
<evidence type="ECO:0000313" key="2">
    <source>
        <dbReference type="Proteomes" id="UP000683925"/>
    </source>
</evidence>